<feature type="domain" description="HTH marR-type" evidence="1">
    <location>
        <begin position="35"/>
        <end position="133"/>
    </location>
</feature>
<sequence length="189" mass="21790">MDREQRAAEVEDATDELLALLLDELGPIVQWYRDEVARRLRLSPTELLCLDVCRRWGPISSGRIGERLGLTRSAVAKLLRRLETEGHVVREIGRDHEQAIEVRLRPHARRDQVLEDLREDLRRSVREVVADQELRAARHALAAGVLAGLGQAVFRHARVLADAAIERRLRTERRARREAEESPIPWWAR</sequence>
<protein>
    <recommendedName>
        <fullName evidence="1">HTH marR-type domain-containing protein</fullName>
    </recommendedName>
</protein>
<organism evidence="2 3">
    <name type="scientific">Actinomycetospora chlora</name>
    <dbReference type="NCBI Taxonomy" id="663608"/>
    <lineage>
        <taxon>Bacteria</taxon>
        <taxon>Bacillati</taxon>
        <taxon>Actinomycetota</taxon>
        <taxon>Actinomycetes</taxon>
        <taxon>Pseudonocardiales</taxon>
        <taxon>Pseudonocardiaceae</taxon>
        <taxon>Actinomycetospora</taxon>
    </lineage>
</organism>
<dbReference type="InterPro" id="IPR036390">
    <property type="entry name" value="WH_DNA-bd_sf"/>
</dbReference>
<dbReference type="InterPro" id="IPR000835">
    <property type="entry name" value="HTH_MarR-typ"/>
</dbReference>
<evidence type="ECO:0000259" key="1">
    <source>
        <dbReference type="SMART" id="SM00347"/>
    </source>
</evidence>
<gene>
    <name evidence="2" type="ORF">GCM10023200_09750</name>
</gene>
<evidence type="ECO:0000313" key="2">
    <source>
        <dbReference type="EMBL" id="GAA4778760.1"/>
    </source>
</evidence>
<comment type="caution">
    <text evidence="2">The sequence shown here is derived from an EMBL/GenBank/DDBJ whole genome shotgun (WGS) entry which is preliminary data.</text>
</comment>
<dbReference type="Gene3D" id="1.10.10.10">
    <property type="entry name" value="Winged helix-like DNA-binding domain superfamily/Winged helix DNA-binding domain"/>
    <property type="match status" value="1"/>
</dbReference>
<dbReference type="SMART" id="SM00347">
    <property type="entry name" value="HTH_MARR"/>
    <property type="match status" value="1"/>
</dbReference>
<dbReference type="RefSeq" id="WP_345411310.1">
    <property type="nucleotide sequence ID" value="NZ_BAABHO010000005.1"/>
</dbReference>
<evidence type="ECO:0000313" key="3">
    <source>
        <dbReference type="Proteomes" id="UP001500928"/>
    </source>
</evidence>
<reference evidence="3" key="1">
    <citation type="journal article" date="2019" name="Int. J. Syst. Evol. Microbiol.">
        <title>The Global Catalogue of Microorganisms (GCM) 10K type strain sequencing project: providing services to taxonomists for standard genome sequencing and annotation.</title>
        <authorList>
            <consortium name="The Broad Institute Genomics Platform"/>
            <consortium name="The Broad Institute Genome Sequencing Center for Infectious Disease"/>
            <person name="Wu L."/>
            <person name="Ma J."/>
        </authorList>
    </citation>
    <scope>NUCLEOTIDE SEQUENCE [LARGE SCALE GENOMIC DNA]</scope>
    <source>
        <strain evidence="3">JCM 17979</strain>
    </source>
</reference>
<dbReference type="EMBL" id="BAABHO010000005">
    <property type="protein sequence ID" value="GAA4778760.1"/>
    <property type="molecule type" value="Genomic_DNA"/>
</dbReference>
<dbReference type="Pfam" id="PF01047">
    <property type="entry name" value="MarR"/>
    <property type="match status" value="1"/>
</dbReference>
<dbReference type="InterPro" id="IPR036388">
    <property type="entry name" value="WH-like_DNA-bd_sf"/>
</dbReference>
<keyword evidence="3" id="KW-1185">Reference proteome</keyword>
<proteinExistence type="predicted"/>
<dbReference type="SUPFAM" id="SSF46785">
    <property type="entry name" value="Winged helix' DNA-binding domain"/>
    <property type="match status" value="1"/>
</dbReference>
<accession>A0ABP9AC59</accession>
<name>A0ABP9AC59_9PSEU</name>
<dbReference type="Proteomes" id="UP001500928">
    <property type="component" value="Unassembled WGS sequence"/>
</dbReference>